<dbReference type="InterPro" id="IPR036047">
    <property type="entry name" value="F-box-like_dom_sf"/>
</dbReference>
<keyword evidence="3" id="KW-1185">Reference proteome</keyword>
<dbReference type="SMART" id="SM00256">
    <property type="entry name" value="FBOX"/>
    <property type="match status" value="1"/>
</dbReference>
<evidence type="ECO:0000313" key="2">
    <source>
        <dbReference type="EMBL" id="THG04374.1"/>
    </source>
</evidence>
<protein>
    <recommendedName>
        <fullName evidence="1">F-box domain-containing protein</fullName>
    </recommendedName>
</protein>
<dbReference type="PANTHER" id="PTHR33127">
    <property type="entry name" value="TRANSMEMBRANE PROTEIN"/>
    <property type="match status" value="1"/>
</dbReference>
<proteinExistence type="predicted"/>
<accession>A0A4S4DP14</accession>
<dbReference type="EMBL" id="SDRB02010782">
    <property type="protein sequence ID" value="THG04374.1"/>
    <property type="molecule type" value="Genomic_DNA"/>
</dbReference>
<dbReference type="Proteomes" id="UP000306102">
    <property type="component" value="Unassembled WGS sequence"/>
</dbReference>
<reference evidence="2 3" key="1">
    <citation type="journal article" date="2018" name="Proc. Natl. Acad. Sci. U.S.A.">
        <title>Draft genome sequence of Camellia sinensis var. sinensis provides insights into the evolution of the tea genome and tea quality.</title>
        <authorList>
            <person name="Wei C."/>
            <person name="Yang H."/>
            <person name="Wang S."/>
            <person name="Zhao J."/>
            <person name="Liu C."/>
            <person name="Gao L."/>
            <person name="Xia E."/>
            <person name="Lu Y."/>
            <person name="Tai Y."/>
            <person name="She G."/>
            <person name="Sun J."/>
            <person name="Cao H."/>
            <person name="Tong W."/>
            <person name="Gao Q."/>
            <person name="Li Y."/>
            <person name="Deng W."/>
            <person name="Jiang X."/>
            <person name="Wang W."/>
            <person name="Chen Q."/>
            <person name="Zhang S."/>
            <person name="Li H."/>
            <person name="Wu J."/>
            <person name="Wang P."/>
            <person name="Li P."/>
            <person name="Shi C."/>
            <person name="Zheng F."/>
            <person name="Jian J."/>
            <person name="Huang B."/>
            <person name="Shan D."/>
            <person name="Shi M."/>
            <person name="Fang C."/>
            <person name="Yue Y."/>
            <person name="Li F."/>
            <person name="Li D."/>
            <person name="Wei S."/>
            <person name="Han B."/>
            <person name="Jiang C."/>
            <person name="Yin Y."/>
            <person name="Xia T."/>
            <person name="Zhang Z."/>
            <person name="Bennetzen J.L."/>
            <person name="Zhao S."/>
            <person name="Wan X."/>
        </authorList>
    </citation>
    <scope>NUCLEOTIDE SEQUENCE [LARGE SCALE GENOMIC DNA]</scope>
    <source>
        <strain evidence="3">cv. Shuchazao</strain>
        <tissue evidence="2">Leaf</tissue>
    </source>
</reference>
<dbReference type="Gene3D" id="1.20.1280.50">
    <property type="match status" value="1"/>
</dbReference>
<evidence type="ECO:0000259" key="1">
    <source>
        <dbReference type="PROSITE" id="PS50181"/>
    </source>
</evidence>
<dbReference type="SUPFAM" id="SSF81383">
    <property type="entry name" value="F-box domain"/>
    <property type="match status" value="1"/>
</dbReference>
<dbReference type="InterPro" id="IPR001810">
    <property type="entry name" value="F-box_dom"/>
</dbReference>
<evidence type="ECO:0000313" key="3">
    <source>
        <dbReference type="Proteomes" id="UP000306102"/>
    </source>
</evidence>
<sequence length="439" mass="50443">MGSVRSCHFRSDKSKDESLIPFVAKTAKLAQVSIVHKQQELMPPRREQRKLNEVIIMDENLIDQHNLSELENTTMDATMRDWTNLPSELLNLILSHLFLYDIKRFRNVCKTWQSVASQQVVPSPIHCPITQSHWLMFFRGYKMPLNFYNPLYADTYQMAIPCELSGAVLRFSSRGWLLMSRGECSMFFFNPFTNAKIDLPDLPECYYFDTISFSSVPTSSDCTVFGILGLFNDTAWFSSISRGEESWTWDKVDSNLNFQPSHTNPVFYNEVFYCLGQDCNLGLFNPKEEDSSWTVLDGPKKPRGCDSVYESYLMECDGKLLSVFVGNRGRGVSVYTLDESEMAWQRVTDLGSKMLFVSHSTSFSSTKVVEGMENKIYFPRFCGKDGVFYCLATNRYGSFGSNTRKKDLRGTEEQLHCSWIEPITRTYSEEELNWLAVAS</sequence>
<feature type="domain" description="F-box" evidence="1">
    <location>
        <begin position="79"/>
        <end position="137"/>
    </location>
</feature>
<dbReference type="Pfam" id="PF00646">
    <property type="entry name" value="F-box"/>
    <property type="match status" value="1"/>
</dbReference>
<comment type="caution">
    <text evidence="2">The sequence shown here is derived from an EMBL/GenBank/DDBJ whole genome shotgun (WGS) entry which is preliminary data.</text>
</comment>
<dbReference type="AlphaFoldDB" id="A0A4S4DP14"/>
<gene>
    <name evidence="2" type="ORF">TEA_024188</name>
</gene>
<organism evidence="2 3">
    <name type="scientific">Camellia sinensis var. sinensis</name>
    <name type="common">China tea</name>
    <dbReference type="NCBI Taxonomy" id="542762"/>
    <lineage>
        <taxon>Eukaryota</taxon>
        <taxon>Viridiplantae</taxon>
        <taxon>Streptophyta</taxon>
        <taxon>Embryophyta</taxon>
        <taxon>Tracheophyta</taxon>
        <taxon>Spermatophyta</taxon>
        <taxon>Magnoliopsida</taxon>
        <taxon>eudicotyledons</taxon>
        <taxon>Gunneridae</taxon>
        <taxon>Pentapetalae</taxon>
        <taxon>asterids</taxon>
        <taxon>Ericales</taxon>
        <taxon>Theaceae</taxon>
        <taxon>Camellia</taxon>
    </lineage>
</organism>
<dbReference type="PANTHER" id="PTHR33127:SF5">
    <property type="entry name" value="TRANSMEMBRANE PROTEIN"/>
    <property type="match status" value="1"/>
</dbReference>
<dbReference type="STRING" id="542762.A0A4S4DP14"/>
<dbReference type="InterPro" id="IPR005174">
    <property type="entry name" value="KIB1-4_b-propeller"/>
</dbReference>
<dbReference type="PROSITE" id="PS50181">
    <property type="entry name" value="FBOX"/>
    <property type="match status" value="1"/>
</dbReference>
<dbReference type="Pfam" id="PF03478">
    <property type="entry name" value="Beta-prop_KIB1-4"/>
    <property type="match status" value="1"/>
</dbReference>
<name>A0A4S4DP14_CAMSN</name>
<dbReference type="CDD" id="cd09917">
    <property type="entry name" value="F-box_SF"/>
    <property type="match status" value="1"/>
</dbReference>